<reference evidence="2" key="1">
    <citation type="journal article" date="2023" name="GigaByte">
        <title>Genome assembly of the bearded iris, Iris pallida Lam.</title>
        <authorList>
            <person name="Bruccoleri R.E."/>
            <person name="Oakeley E.J."/>
            <person name="Faust A.M.E."/>
            <person name="Altorfer M."/>
            <person name="Dessus-Babus S."/>
            <person name="Burckhardt D."/>
            <person name="Oertli M."/>
            <person name="Naumann U."/>
            <person name="Petersen F."/>
            <person name="Wong J."/>
        </authorList>
    </citation>
    <scope>NUCLEOTIDE SEQUENCE</scope>
    <source>
        <strain evidence="2">GSM-AAB239-AS_SAM_17_03QT</strain>
    </source>
</reference>
<dbReference type="InterPro" id="IPR007021">
    <property type="entry name" value="DUF659"/>
</dbReference>
<evidence type="ECO:0000259" key="1">
    <source>
        <dbReference type="Pfam" id="PF04937"/>
    </source>
</evidence>
<name>A0AAX6GUG5_IRIPA</name>
<protein>
    <recommendedName>
        <fullName evidence="1">DUF659 domain-containing protein</fullName>
    </recommendedName>
</protein>
<evidence type="ECO:0000313" key="2">
    <source>
        <dbReference type="EMBL" id="KAJ6831928.1"/>
    </source>
</evidence>
<gene>
    <name evidence="2" type="ORF">M6B38_343515</name>
</gene>
<organism evidence="2 3">
    <name type="scientific">Iris pallida</name>
    <name type="common">Sweet iris</name>
    <dbReference type="NCBI Taxonomy" id="29817"/>
    <lineage>
        <taxon>Eukaryota</taxon>
        <taxon>Viridiplantae</taxon>
        <taxon>Streptophyta</taxon>
        <taxon>Embryophyta</taxon>
        <taxon>Tracheophyta</taxon>
        <taxon>Spermatophyta</taxon>
        <taxon>Magnoliopsida</taxon>
        <taxon>Liliopsida</taxon>
        <taxon>Asparagales</taxon>
        <taxon>Iridaceae</taxon>
        <taxon>Iridoideae</taxon>
        <taxon>Irideae</taxon>
        <taxon>Iris</taxon>
    </lineage>
</organism>
<reference evidence="2" key="2">
    <citation type="submission" date="2023-04" db="EMBL/GenBank/DDBJ databases">
        <authorList>
            <person name="Bruccoleri R.E."/>
            <person name="Oakeley E.J."/>
            <person name="Faust A.-M."/>
            <person name="Dessus-Babus S."/>
            <person name="Altorfer M."/>
            <person name="Burckhardt D."/>
            <person name="Oertli M."/>
            <person name="Naumann U."/>
            <person name="Petersen F."/>
            <person name="Wong J."/>
        </authorList>
    </citation>
    <scope>NUCLEOTIDE SEQUENCE</scope>
    <source>
        <strain evidence="2">GSM-AAB239-AS_SAM_17_03QT</strain>
        <tissue evidence="2">Leaf</tissue>
    </source>
</reference>
<proteinExistence type="predicted"/>
<dbReference type="PANTHER" id="PTHR32166:SF74">
    <property type="entry name" value="OS05G0256350 PROTEIN"/>
    <property type="match status" value="1"/>
</dbReference>
<dbReference type="SUPFAM" id="SSF53098">
    <property type="entry name" value="Ribonuclease H-like"/>
    <property type="match status" value="1"/>
</dbReference>
<feature type="domain" description="DUF659" evidence="1">
    <location>
        <begin position="2"/>
        <end position="70"/>
    </location>
</feature>
<dbReference type="InterPro" id="IPR012337">
    <property type="entry name" value="RNaseH-like_sf"/>
</dbReference>
<dbReference type="Proteomes" id="UP001140949">
    <property type="component" value="Unassembled WGS sequence"/>
</dbReference>
<sequence>MNEVVEQIGDKRVVQVVTDNGSNYKAAELKLMGMRKNLYWTPCAAHYIDLMLKDIANDPSIKPLIQKSQELTCFIYNHGWALSIMRTETQNGELVRPAITRFATNFFALDSILTHQADLKWMTNTRGWAENYMKLNRKDREKTNVVVGLIDSQTYWRDIAGVTAIFGPLVKVLRMVDSDDKAEMGHIYEAMDRAKFMIKKNVGKGYKKWWQMIDKRWNNQLHQDIHAADKLFLESQVPIC</sequence>
<dbReference type="AlphaFoldDB" id="A0AAX6GUG5"/>
<dbReference type="PANTHER" id="PTHR32166">
    <property type="entry name" value="OSJNBA0013A04.12 PROTEIN"/>
    <property type="match status" value="1"/>
</dbReference>
<dbReference type="EMBL" id="JANAVB010016199">
    <property type="protein sequence ID" value="KAJ6831928.1"/>
    <property type="molecule type" value="Genomic_DNA"/>
</dbReference>
<accession>A0AAX6GUG5</accession>
<keyword evidence="3" id="KW-1185">Reference proteome</keyword>
<dbReference type="Pfam" id="PF04937">
    <property type="entry name" value="DUF659"/>
    <property type="match status" value="1"/>
</dbReference>
<comment type="caution">
    <text evidence="2">The sequence shown here is derived from an EMBL/GenBank/DDBJ whole genome shotgun (WGS) entry which is preliminary data.</text>
</comment>
<evidence type="ECO:0000313" key="3">
    <source>
        <dbReference type="Proteomes" id="UP001140949"/>
    </source>
</evidence>